<organism evidence="1 2">
    <name type="scientific">Halodesulfovibrio aestuarii</name>
    <dbReference type="NCBI Taxonomy" id="126333"/>
    <lineage>
        <taxon>Bacteria</taxon>
        <taxon>Pseudomonadati</taxon>
        <taxon>Thermodesulfobacteriota</taxon>
        <taxon>Desulfovibrionia</taxon>
        <taxon>Desulfovibrionales</taxon>
        <taxon>Desulfovibrionaceae</taxon>
        <taxon>Halodesulfovibrio</taxon>
    </lineage>
</organism>
<evidence type="ECO:0000313" key="2">
    <source>
        <dbReference type="Proteomes" id="UP001568358"/>
    </source>
</evidence>
<gene>
    <name evidence="1" type="ORF">AB2Z07_14570</name>
</gene>
<name>A0ABV4JXB4_9BACT</name>
<evidence type="ECO:0000313" key="1">
    <source>
        <dbReference type="EMBL" id="MEZ6854727.1"/>
    </source>
</evidence>
<sequence>MAHGKNKVVLFSVVCFVFVICFNTVVTAKGIKNNLPLVKKTAQQFFNTNTIPDILGITWKRTLFSLKLPLDEYLYPIVPTDISPKKWNVASVIPPKSSFALYRLKKADGYILTLSNQDKACSFNKLCASQEITPKDILFSEDTGAIYIDSKTQKIIGLYQYYDPTLHCNIIVRTAPQGLEVLEKVLKGYSLLRTVDPKYRSSSTKHINLQQGITGGVTKLVKKYATDDSWNTKAVVTATIRDLHYTTSNRIVMRQSSKEYGAFDDGIDIRLSLSPISTVQKNVESHVWRKLFEGPTYTIMINSVPTVQLRAHYFLERKGVTVEIMYTPPTGASPLAAIDFIQKFSSEVSKMPKEPAYDPAFLQKCFGKYYRVRHMPNKEGVFWVMNDEELEGIITEDGTVLIPCEYVMLKPRPDGYYGYYRTFNGDSIYFNNDGEIVEYE</sequence>
<dbReference type="EMBL" id="JBFSOO010000013">
    <property type="protein sequence ID" value="MEZ6854727.1"/>
    <property type="molecule type" value="Genomic_DNA"/>
</dbReference>
<dbReference type="Proteomes" id="UP001568358">
    <property type="component" value="Unassembled WGS sequence"/>
</dbReference>
<comment type="caution">
    <text evidence="1">The sequence shown here is derived from an EMBL/GenBank/DDBJ whole genome shotgun (WGS) entry which is preliminary data.</text>
</comment>
<reference evidence="1 2" key="1">
    <citation type="submission" date="2024-07" db="EMBL/GenBank/DDBJ databases">
        <title>Active virus-host system and metabolic interactions in a Lokiarchaeon culture.</title>
        <authorList>
            <person name="Ponce Toledo R.I."/>
            <person name="Rodrigues Oliveira T."/>
            <person name="Schleper C."/>
        </authorList>
    </citation>
    <scope>NUCLEOTIDE SEQUENCE [LARGE SCALE GENOMIC DNA]</scope>
    <source>
        <strain evidence="1 2">B35</strain>
    </source>
</reference>
<proteinExistence type="predicted"/>
<dbReference type="RefSeq" id="WP_371151002.1">
    <property type="nucleotide sequence ID" value="NZ_JBFSOO010000013.1"/>
</dbReference>
<protein>
    <submittedName>
        <fullName evidence="1">Uncharacterized protein</fullName>
    </submittedName>
</protein>
<keyword evidence="2" id="KW-1185">Reference proteome</keyword>
<accession>A0ABV4JXB4</accession>